<comment type="catalytic activity">
    <reaction evidence="5 15">
        <text>L-phenylalanyl-tRNA(Phe) + an N-terminal L-alpha-aminoacyl-[protein] = an N-terminal L-phenylalanyl-L-alpha-aminoacyl-[protein] + tRNA(Phe)</text>
        <dbReference type="Rhea" id="RHEA:43632"/>
        <dbReference type="Rhea" id="RHEA-COMP:9668"/>
        <dbReference type="Rhea" id="RHEA-COMP:9699"/>
        <dbReference type="Rhea" id="RHEA-COMP:10636"/>
        <dbReference type="Rhea" id="RHEA-COMP:10637"/>
        <dbReference type="ChEBI" id="CHEBI:78442"/>
        <dbReference type="ChEBI" id="CHEBI:78531"/>
        <dbReference type="ChEBI" id="CHEBI:78597"/>
        <dbReference type="ChEBI" id="CHEBI:83561"/>
        <dbReference type="EC" id="2.3.2.6"/>
    </reaction>
</comment>
<proteinExistence type="inferred from homology"/>
<dbReference type="InterPro" id="IPR042221">
    <property type="entry name" value="Leu/Phe-tRNA_Trfase_N"/>
</dbReference>
<evidence type="ECO:0000256" key="11">
    <source>
        <dbReference type="ARBA" id="ARBA00074372"/>
    </source>
</evidence>
<dbReference type="GO" id="GO:0005737">
    <property type="term" value="C:cytoplasm"/>
    <property type="evidence" value="ECO:0007669"/>
    <property type="project" value="UniProtKB-SubCell"/>
</dbReference>
<evidence type="ECO:0000256" key="6">
    <source>
        <dbReference type="ARBA" id="ARBA00050652"/>
    </source>
</evidence>
<evidence type="ECO:0000256" key="1">
    <source>
        <dbReference type="ARBA" id="ARBA00004496"/>
    </source>
</evidence>
<dbReference type="GO" id="GO:0008914">
    <property type="term" value="F:leucyl-tRNA--protein transferase activity"/>
    <property type="evidence" value="ECO:0007669"/>
    <property type="project" value="UniProtKB-UniRule"/>
</dbReference>
<evidence type="ECO:0000256" key="14">
    <source>
        <dbReference type="ARBA" id="ARBA00083640"/>
    </source>
</evidence>
<evidence type="ECO:0000256" key="3">
    <source>
        <dbReference type="ARBA" id="ARBA00022679"/>
    </source>
</evidence>
<evidence type="ECO:0000256" key="5">
    <source>
        <dbReference type="ARBA" id="ARBA00050607"/>
    </source>
</evidence>
<protein>
    <recommendedName>
        <fullName evidence="11 15">Leucyl/phenylalanyl-tRNA--protein transferase</fullName>
        <ecNumber evidence="10 15">2.3.2.6</ecNumber>
    </recommendedName>
    <alternativeName>
        <fullName evidence="12 15">L/F-transferase</fullName>
    </alternativeName>
    <alternativeName>
        <fullName evidence="13 15">Leucyltransferase</fullName>
    </alternativeName>
    <alternativeName>
        <fullName evidence="14 15">Phenyalanyltransferase</fullName>
    </alternativeName>
</protein>
<keyword evidence="17" id="KW-1185">Reference proteome</keyword>
<comment type="caution">
    <text evidence="16">The sequence shown here is derived from an EMBL/GenBank/DDBJ whole genome shotgun (WGS) entry which is preliminary data.</text>
</comment>
<gene>
    <name evidence="15" type="primary">aat</name>
    <name evidence="16" type="ORF">HNQ60_001152</name>
</gene>
<dbReference type="HAMAP" id="MF_00688">
    <property type="entry name" value="Leu_Phe_trans"/>
    <property type="match status" value="1"/>
</dbReference>
<evidence type="ECO:0000256" key="9">
    <source>
        <dbReference type="ARBA" id="ARBA00061535"/>
    </source>
</evidence>
<dbReference type="Proteomes" id="UP000588068">
    <property type="component" value="Unassembled WGS sequence"/>
</dbReference>
<comment type="subcellular location">
    <subcellularLocation>
        <location evidence="1 15">Cytoplasm</location>
    </subcellularLocation>
</comment>
<evidence type="ECO:0000256" key="8">
    <source>
        <dbReference type="ARBA" id="ARBA00054043"/>
    </source>
</evidence>
<evidence type="ECO:0000313" key="16">
    <source>
        <dbReference type="EMBL" id="MBB6092306.1"/>
    </source>
</evidence>
<keyword evidence="4 15" id="KW-0012">Acyltransferase</keyword>
<dbReference type="SUPFAM" id="SSF55729">
    <property type="entry name" value="Acyl-CoA N-acyltransferases (Nat)"/>
    <property type="match status" value="1"/>
</dbReference>
<dbReference type="Gene3D" id="3.40.630.70">
    <property type="entry name" value="Leucyl/phenylalanyl-tRNA-protein transferase, C-terminal domain"/>
    <property type="match status" value="1"/>
</dbReference>
<dbReference type="FunFam" id="3.30.70.3550:FF:000001">
    <property type="entry name" value="Leucyl/phenylalanyl-tRNA--protein transferase"/>
    <property type="match status" value="1"/>
</dbReference>
<dbReference type="AlphaFoldDB" id="A0A841HHP2"/>
<evidence type="ECO:0000256" key="7">
    <source>
        <dbReference type="ARBA" id="ARBA00051538"/>
    </source>
</evidence>
<dbReference type="EMBL" id="JACHHZ010000001">
    <property type="protein sequence ID" value="MBB6092306.1"/>
    <property type="molecule type" value="Genomic_DNA"/>
</dbReference>
<dbReference type="Gene3D" id="3.30.70.3550">
    <property type="entry name" value="Leucyl/phenylalanyl-tRNA-protein transferase, N-terminal domain"/>
    <property type="match status" value="1"/>
</dbReference>
<comment type="catalytic activity">
    <reaction evidence="6 15">
        <text>N-terminal L-arginyl-[protein] + L-leucyl-tRNA(Leu) = N-terminal L-leucyl-L-arginyl-[protein] + tRNA(Leu) + H(+)</text>
        <dbReference type="Rhea" id="RHEA:50416"/>
        <dbReference type="Rhea" id="RHEA-COMP:9613"/>
        <dbReference type="Rhea" id="RHEA-COMP:9622"/>
        <dbReference type="Rhea" id="RHEA-COMP:12672"/>
        <dbReference type="Rhea" id="RHEA-COMP:12673"/>
        <dbReference type="ChEBI" id="CHEBI:15378"/>
        <dbReference type="ChEBI" id="CHEBI:64719"/>
        <dbReference type="ChEBI" id="CHEBI:78442"/>
        <dbReference type="ChEBI" id="CHEBI:78494"/>
        <dbReference type="ChEBI" id="CHEBI:133044"/>
        <dbReference type="EC" id="2.3.2.6"/>
    </reaction>
</comment>
<dbReference type="PANTHER" id="PTHR30098">
    <property type="entry name" value="LEUCYL/PHENYLALANYL-TRNA--PROTEIN TRANSFERASE"/>
    <property type="match status" value="1"/>
</dbReference>
<accession>A0A841HHP2</accession>
<evidence type="ECO:0000256" key="15">
    <source>
        <dbReference type="HAMAP-Rule" id="MF_00688"/>
    </source>
</evidence>
<comment type="catalytic activity">
    <reaction evidence="7 15">
        <text>N-terminal L-lysyl-[protein] + L-leucyl-tRNA(Leu) = N-terminal L-leucyl-L-lysyl-[protein] + tRNA(Leu) + H(+)</text>
        <dbReference type="Rhea" id="RHEA:12340"/>
        <dbReference type="Rhea" id="RHEA-COMP:9613"/>
        <dbReference type="Rhea" id="RHEA-COMP:9622"/>
        <dbReference type="Rhea" id="RHEA-COMP:12670"/>
        <dbReference type="Rhea" id="RHEA-COMP:12671"/>
        <dbReference type="ChEBI" id="CHEBI:15378"/>
        <dbReference type="ChEBI" id="CHEBI:65249"/>
        <dbReference type="ChEBI" id="CHEBI:78442"/>
        <dbReference type="ChEBI" id="CHEBI:78494"/>
        <dbReference type="ChEBI" id="CHEBI:133043"/>
        <dbReference type="EC" id="2.3.2.6"/>
    </reaction>
</comment>
<evidence type="ECO:0000256" key="13">
    <source>
        <dbReference type="ARBA" id="ARBA00077165"/>
    </source>
</evidence>
<evidence type="ECO:0000256" key="4">
    <source>
        <dbReference type="ARBA" id="ARBA00023315"/>
    </source>
</evidence>
<dbReference type="NCBIfam" id="TIGR00667">
    <property type="entry name" value="aat"/>
    <property type="match status" value="1"/>
</dbReference>
<dbReference type="InterPro" id="IPR016181">
    <property type="entry name" value="Acyl_CoA_acyltransferase"/>
</dbReference>
<reference evidence="16 17" key="1">
    <citation type="submission" date="2020-08" db="EMBL/GenBank/DDBJ databases">
        <title>Genomic Encyclopedia of Type Strains, Phase IV (KMG-IV): sequencing the most valuable type-strain genomes for metagenomic binning, comparative biology and taxonomic classification.</title>
        <authorList>
            <person name="Goeker M."/>
        </authorList>
    </citation>
    <scope>NUCLEOTIDE SEQUENCE [LARGE SCALE GENOMIC DNA]</scope>
    <source>
        <strain evidence="16 17">DSM 26723</strain>
    </source>
</reference>
<comment type="similarity">
    <text evidence="9 15">Belongs to the L/F-transferase family.</text>
</comment>
<keyword evidence="2 15" id="KW-0963">Cytoplasm</keyword>
<dbReference type="InterPro" id="IPR004616">
    <property type="entry name" value="Leu/Phe-tRNA_Trfase"/>
</dbReference>
<evidence type="ECO:0000256" key="2">
    <source>
        <dbReference type="ARBA" id="ARBA00022490"/>
    </source>
</evidence>
<dbReference type="EC" id="2.3.2.6" evidence="10 15"/>
<dbReference type="GO" id="GO:0030163">
    <property type="term" value="P:protein catabolic process"/>
    <property type="evidence" value="ECO:0007669"/>
    <property type="project" value="UniProtKB-UniRule"/>
</dbReference>
<dbReference type="PANTHER" id="PTHR30098:SF2">
    <property type="entry name" value="LEUCYL_PHENYLALANYL-TRNA--PROTEIN TRANSFERASE"/>
    <property type="match status" value="1"/>
</dbReference>
<organism evidence="16 17">
    <name type="scientific">Povalibacter uvarum</name>
    <dbReference type="NCBI Taxonomy" id="732238"/>
    <lineage>
        <taxon>Bacteria</taxon>
        <taxon>Pseudomonadati</taxon>
        <taxon>Pseudomonadota</taxon>
        <taxon>Gammaproteobacteria</taxon>
        <taxon>Steroidobacterales</taxon>
        <taxon>Steroidobacteraceae</taxon>
        <taxon>Povalibacter</taxon>
    </lineage>
</organism>
<dbReference type="RefSeq" id="WP_221304033.1">
    <property type="nucleotide sequence ID" value="NZ_JACHHZ010000001.1"/>
</dbReference>
<evidence type="ECO:0000313" key="17">
    <source>
        <dbReference type="Proteomes" id="UP000588068"/>
    </source>
</evidence>
<comment type="function">
    <text evidence="8 15">Functions in the N-end rule pathway of protein degradation where it conjugates Leu, Phe and, less efficiently, Met from aminoacyl-tRNAs to the N-termini of proteins containing an N-terminal arginine or lysine.</text>
</comment>
<evidence type="ECO:0000256" key="10">
    <source>
        <dbReference type="ARBA" id="ARBA00066767"/>
    </source>
</evidence>
<name>A0A841HHP2_9GAMM</name>
<evidence type="ECO:0000256" key="12">
    <source>
        <dbReference type="ARBA" id="ARBA00077136"/>
    </source>
</evidence>
<sequence>MRGSIVWLSERDSPDTFPPVDNALREPDGLLAAGGDLSPTRLIAAYRRGIFPWYSQGQPILWWCPDPRAVLFPAEFKLSRSLAKTLRNKGFETRLDSDFTQVIQSCGSSAIRPGGTWLSPEMQAAYQSMHELGYAHSVETWYEGRLVGGLYGVAIGRVFFGESMFSTERDASKVALSRLCSELAERDFHMIDCQMATPHLMSLGAQLIPRTHFIRQLSEHTVGGAAPVRWA</sequence>
<keyword evidence="3 15" id="KW-0808">Transferase</keyword>
<dbReference type="Pfam" id="PF03588">
    <property type="entry name" value="Leu_Phe_trans"/>
    <property type="match status" value="1"/>
</dbReference>
<dbReference type="InterPro" id="IPR042203">
    <property type="entry name" value="Leu/Phe-tRNA_Trfase_C"/>
</dbReference>